<dbReference type="Pfam" id="PF08241">
    <property type="entry name" value="Methyltransf_11"/>
    <property type="match status" value="1"/>
</dbReference>
<dbReference type="GO" id="GO:0008757">
    <property type="term" value="F:S-adenosylmethionine-dependent methyltransferase activity"/>
    <property type="evidence" value="ECO:0007669"/>
    <property type="project" value="InterPro"/>
</dbReference>
<dbReference type="AlphaFoldDB" id="A0A1J4KJM3"/>
<evidence type="ECO:0000256" key="2">
    <source>
        <dbReference type="ARBA" id="ARBA00022603"/>
    </source>
</evidence>
<dbReference type="FunFam" id="3.40.50.150:FF:000217">
    <property type="entry name" value="Methyltransferase protein 13"/>
    <property type="match status" value="1"/>
</dbReference>
<keyword evidence="3" id="KW-0808">Transferase</keyword>
<keyword evidence="6" id="KW-1185">Reference proteome</keyword>
<evidence type="ECO:0000259" key="4">
    <source>
        <dbReference type="Pfam" id="PF08241"/>
    </source>
</evidence>
<gene>
    <name evidence="5" type="ORF">TRFO_19153</name>
</gene>
<dbReference type="PANTHER" id="PTHR12176">
    <property type="entry name" value="SAM-DEPENDENT METHYLTRANSFERASE SUPERFAMILY PROTEIN"/>
    <property type="match status" value="1"/>
</dbReference>
<comment type="similarity">
    <text evidence="1">Belongs to the methyltransferase superfamily.</text>
</comment>
<name>A0A1J4KJM3_9EUKA</name>
<organism evidence="5 6">
    <name type="scientific">Tritrichomonas foetus</name>
    <dbReference type="NCBI Taxonomy" id="1144522"/>
    <lineage>
        <taxon>Eukaryota</taxon>
        <taxon>Metamonada</taxon>
        <taxon>Parabasalia</taxon>
        <taxon>Tritrichomonadida</taxon>
        <taxon>Tritrichomonadidae</taxon>
        <taxon>Tritrichomonas</taxon>
    </lineage>
</organism>
<evidence type="ECO:0000313" key="6">
    <source>
        <dbReference type="Proteomes" id="UP000179807"/>
    </source>
</evidence>
<comment type="caution">
    <text evidence="5">The sequence shown here is derived from an EMBL/GenBank/DDBJ whole genome shotgun (WGS) entry which is preliminary data.</text>
</comment>
<reference evidence="5" key="1">
    <citation type="submission" date="2016-10" db="EMBL/GenBank/DDBJ databases">
        <authorList>
            <person name="Benchimol M."/>
            <person name="Almeida L.G."/>
            <person name="Vasconcelos A.T."/>
            <person name="Perreira-Neves A."/>
            <person name="Rosa I.A."/>
            <person name="Tasca T."/>
            <person name="Bogo M.R."/>
            <person name="de Souza W."/>
        </authorList>
    </citation>
    <scope>NUCLEOTIDE SEQUENCE [LARGE SCALE GENOMIC DNA]</scope>
    <source>
        <strain evidence="5">K</strain>
    </source>
</reference>
<dbReference type="GO" id="GO:0032259">
    <property type="term" value="P:methylation"/>
    <property type="evidence" value="ECO:0007669"/>
    <property type="project" value="UniProtKB-KW"/>
</dbReference>
<feature type="domain" description="Methyltransferase type 11" evidence="4">
    <location>
        <begin position="86"/>
        <end position="188"/>
    </location>
</feature>
<evidence type="ECO:0000256" key="1">
    <source>
        <dbReference type="ARBA" id="ARBA00008361"/>
    </source>
</evidence>
<dbReference type="GeneID" id="94835322"/>
<dbReference type="PANTHER" id="PTHR12176:SF79">
    <property type="entry name" value="METHYLTRANSFERASE TYPE 11 DOMAIN-CONTAINING PROTEIN"/>
    <property type="match status" value="1"/>
</dbReference>
<dbReference type="RefSeq" id="XP_068364555.1">
    <property type="nucleotide sequence ID" value="XM_068500618.1"/>
</dbReference>
<dbReference type="InterPro" id="IPR029063">
    <property type="entry name" value="SAM-dependent_MTases_sf"/>
</dbReference>
<sequence length="238" mass="27123">MNAAFTNVTNLLRDRSNPQSLKSEAEDDRIDQELENILNRQAPSYNEIDYWNTRYEREPEPFDWYQTWGRLRPIVLPAVSGRQNALDIGCGNSTLAADLLEDGFEHVVGYDASSVVIEQNKQRYGNESRLEWICGDVTKMEKIESNKFDFVIDKGTIDSLMCAGSSARSVTQILAEVARVLKPGGVFVEVSYGTPNTRTSFLKNPQFGWNLLENQEIEKITEKDTYHYIYFAQKNSGD</sequence>
<dbReference type="InterPro" id="IPR013216">
    <property type="entry name" value="Methyltransf_11"/>
</dbReference>
<dbReference type="VEuPathDB" id="TrichDB:TRFO_19153"/>
<proteinExistence type="inferred from homology"/>
<dbReference type="SUPFAM" id="SSF53335">
    <property type="entry name" value="S-adenosyl-L-methionine-dependent methyltransferases"/>
    <property type="match status" value="1"/>
</dbReference>
<protein>
    <submittedName>
        <fullName evidence="5">Menaquinone biosynthesis methyltransferase</fullName>
    </submittedName>
</protein>
<accession>A0A1J4KJM3</accession>
<dbReference type="Proteomes" id="UP000179807">
    <property type="component" value="Unassembled WGS sequence"/>
</dbReference>
<dbReference type="EMBL" id="MLAK01000588">
    <property type="protein sequence ID" value="OHT11419.1"/>
    <property type="molecule type" value="Genomic_DNA"/>
</dbReference>
<evidence type="ECO:0000313" key="5">
    <source>
        <dbReference type="EMBL" id="OHT11419.1"/>
    </source>
</evidence>
<dbReference type="Gene3D" id="3.40.50.150">
    <property type="entry name" value="Vaccinia Virus protein VP39"/>
    <property type="match status" value="1"/>
</dbReference>
<dbReference type="CDD" id="cd02440">
    <property type="entry name" value="AdoMet_MTases"/>
    <property type="match status" value="1"/>
</dbReference>
<dbReference type="OrthoDB" id="411785at2759"/>
<dbReference type="InterPro" id="IPR051419">
    <property type="entry name" value="Lys/N-term_MeTrsfase_sf"/>
</dbReference>
<keyword evidence="2 5" id="KW-0489">Methyltransferase</keyword>
<evidence type="ECO:0000256" key="3">
    <source>
        <dbReference type="ARBA" id="ARBA00022679"/>
    </source>
</evidence>